<dbReference type="Proteomes" id="UP000030669">
    <property type="component" value="Unassembled WGS sequence"/>
</dbReference>
<accession>S7Q6V7</accession>
<gene>
    <name evidence="3" type="ORF">GLOTRDRAFT_93690</name>
</gene>
<evidence type="ECO:0000313" key="4">
    <source>
        <dbReference type="Proteomes" id="UP000030669"/>
    </source>
</evidence>
<organism evidence="3 4">
    <name type="scientific">Gloeophyllum trabeum (strain ATCC 11539 / FP-39264 / Madison 617)</name>
    <name type="common">Brown rot fungus</name>
    <dbReference type="NCBI Taxonomy" id="670483"/>
    <lineage>
        <taxon>Eukaryota</taxon>
        <taxon>Fungi</taxon>
        <taxon>Dikarya</taxon>
        <taxon>Basidiomycota</taxon>
        <taxon>Agaricomycotina</taxon>
        <taxon>Agaricomycetes</taxon>
        <taxon>Gloeophyllales</taxon>
        <taxon>Gloeophyllaceae</taxon>
        <taxon>Gloeophyllum</taxon>
    </lineage>
</organism>
<keyword evidence="2" id="KW-0472">Membrane</keyword>
<dbReference type="EMBL" id="KB469302">
    <property type="protein sequence ID" value="EPQ55163.1"/>
    <property type="molecule type" value="Genomic_DNA"/>
</dbReference>
<feature type="region of interest" description="Disordered" evidence="1">
    <location>
        <begin position="72"/>
        <end position="98"/>
    </location>
</feature>
<proteinExistence type="predicted"/>
<dbReference type="RefSeq" id="XP_007866324.1">
    <property type="nucleotide sequence ID" value="XM_007868133.1"/>
</dbReference>
<dbReference type="OrthoDB" id="2653987at2759"/>
<feature type="compositionally biased region" description="Basic and acidic residues" evidence="1">
    <location>
        <begin position="80"/>
        <end position="98"/>
    </location>
</feature>
<dbReference type="OMA" id="DEIWCAN"/>
<feature type="transmembrane region" description="Helical" evidence="2">
    <location>
        <begin position="285"/>
        <end position="304"/>
    </location>
</feature>
<feature type="compositionally biased region" description="Polar residues" evidence="1">
    <location>
        <begin position="211"/>
        <end position="220"/>
    </location>
</feature>
<name>S7Q6V7_GLOTA</name>
<sequence length="305" mass="33639">MAAQGEYMRQSRRVDTVNSRIYRAVFSPTTSRRETGVASASESDSYDKRALRVSFEDAPQYYEGQHYEGELYPRQANEQPSRKRTQEDQDKADEEARKKAMKDLVQSWMDRLQLISVITTFFASVESQLLGNTTPDDGQGTRTDQAANAGLMGALVMHSFAAILSFLGAFILVRYKVKEAKKEEIKAEGGAPTTTTFSPVDLEKADESNPKVPQSQSPALAQTPPIPAIFSRDPRLVQVGPFSRQPPIKLLARVHSLCLWTSAVGFILALMGILCFSWSQMPRSVSIFASACLGICVIGSVFTIG</sequence>
<dbReference type="GeneID" id="19309537"/>
<evidence type="ECO:0000313" key="3">
    <source>
        <dbReference type="EMBL" id="EPQ55163.1"/>
    </source>
</evidence>
<dbReference type="HOGENOM" id="CLU_065000_1_0_1"/>
<keyword evidence="2" id="KW-1133">Transmembrane helix</keyword>
<feature type="transmembrane region" description="Helical" evidence="2">
    <location>
        <begin position="151"/>
        <end position="173"/>
    </location>
</feature>
<feature type="transmembrane region" description="Helical" evidence="2">
    <location>
        <begin position="257"/>
        <end position="279"/>
    </location>
</feature>
<dbReference type="AlphaFoldDB" id="S7Q6V7"/>
<keyword evidence="2" id="KW-0812">Transmembrane</keyword>
<dbReference type="eggNOG" id="ENOG502SMS0">
    <property type="taxonomic scope" value="Eukaryota"/>
</dbReference>
<reference evidence="3 4" key="1">
    <citation type="journal article" date="2012" name="Science">
        <title>The Paleozoic origin of enzymatic lignin decomposition reconstructed from 31 fungal genomes.</title>
        <authorList>
            <person name="Floudas D."/>
            <person name="Binder M."/>
            <person name="Riley R."/>
            <person name="Barry K."/>
            <person name="Blanchette R.A."/>
            <person name="Henrissat B."/>
            <person name="Martinez A.T."/>
            <person name="Otillar R."/>
            <person name="Spatafora J.W."/>
            <person name="Yadav J.S."/>
            <person name="Aerts A."/>
            <person name="Benoit I."/>
            <person name="Boyd A."/>
            <person name="Carlson A."/>
            <person name="Copeland A."/>
            <person name="Coutinho P.M."/>
            <person name="de Vries R.P."/>
            <person name="Ferreira P."/>
            <person name="Findley K."/>
            <person name="Foster B."/>
            <person name="Gaskell J."/>
            <person name="Glotzer D."/>
            <person name="Gorecki P."/>
            <person name="Heitman J."/>
            <person name="Hesse C."/>
            <person name="Hori C."/>
            <person name="Igarashi K."/>
            <person name="Jurgens J.A."/>
            <person name="Kallen N."/>
            <person name="Kersten P."/>
            <person name="Kohler A."/>
            <person name="Kuees U."/>
            <person name="Kumar T.K.A."/>
            <person name="Kuo A."/>
            <person name="LaButti K."/>
            <person name="Larrondo L.F."/>
            <person name="Lindquist E."/>
            <person name="Ling A."/>
            <person name="Lombard V."/>
            <person name="Lucas S."/>
            <person name="Lundell T."/>
            <person name="Martin R."/>
            <person name="McLaughlin D.J."/>
            <person name="Morgenstern I."/>
            <person name="Morin E."/>
            <person name="Murat C."/>
            <person name="Nagy L.G."/>
            <person name="Nolan M."/>
            <person name="Ohm R.A."/>
            <person name="Patyshakuliyeva A."/>
            <person name="Rokas A."/>
            <person name="Ruiz-Duenas F.J."/>
            <person name="Sabat G."/>
            <person name="Salamov A."/>
            <person name="Samejima M."/>
            <person name="Schmutz J."/>
            <person name="Slot J.C."/>
            <person name="St John F."/>
            <person name="Stenlid J."/>
            <person name="Sun H."/>
            <person name="Sun S."/>
            <person name="Syed K."/>
            <person name="Tsang A."/>
            <person name="Wiebenga A."/>
            <person name="Young D."/>
            <person name="Pisabarro A."/>
            <person name="Eastwood D.C."/>
            <person name="Martin F."/>
            <person name="Cullen D."/>
            <person name="Grigoriev I.V."/>
            <person name="Hibbett D.S."/>
        </authorList>
    </citation>
    <scope>NUCLEOTIDE SEQUENCE [LARGE SCALE GENOMIC DNA]</scope>
    <source>
        <strain evidence="3 4">ATCC 11539</strain>
    </source>
</reference>
<protein>
    <submittedName>
        <fullName evidence="3">Uncharacterized protein</fullName>
    </submittedName>
</protein>
<dbReference type="KEGG" id="gtr:GLOTRDRAFT_93690"/>
<evidence type="ECO:0000256" key="2">
    <source>
        <dbReference type="SAM" id="Phobius"/>
    </source>
</evidence>
<feature type="region of interest" description="Disordered" evidence="1">
    <location>
        <begin position="184"/>
        <end position="225"/>
    </location>
</feature>
<keyword evidence="4" id="KW-1185">Reference proteome</keyword>
<evidence type="ECO:0000256" key="1">
    <source>
        <dbReference type="SAM" id="MobiDB-lite"/>
    </source>
</evidence>
<feature type="region of interest" description="Disordered" evidence="1">
    <location>
        <begin position="24"/>
        <end position="49"/>
    </location>
</feature>